<evidence type="ECO:0000313" key="2">
    <source>
        <dbReference type="Proteomes" id="UP000053097"/>
    </source>
</evidence>
<name>A0A026W4B5_OOCBI</name>
<accession>A0A026W4B5</accession>
<reference evidence="1 2" key="1">
    <citation type="journal article" date="2014" name="Curr. Biol.">
        <title>The genome of the clonal raider ant Cerapachys biroi.</title>
        <authorList>
            <person name="Oxley P.R."/>
            <person name="Ji L."/>
            <person name="Fetter-Pruneda I."/>
            <person name="McKenzie S.K."/>
            <person name="Li C."/>
            <person name="Hu H."/>
            <person name="Zhang G."/>
            <person name="Kronauer D.J."/>
        </authorList>
    </citation>
    <scope>NUCLEOTIDE SEQUENCE [LARGE SCALE GENOMIC DNA]</scope>
</reference>
<gene>
    <name evidence="1" type="ORF">X777_11372</name>
</gene>
<dbReference type="Proteomes" id="UP000053097">
    <property type="component" value="Unassembled WGS sequence"/>
</dbReference>
<dbReference type="EMBL" id="KK107488">
    <property type="protein sequence ID" value="EZA49884.1"/>
    <property type="molecule type" value="Genomic_DNA"/>
</dbReference>
<organism evidence="1 2">
    <name type="scientific">Ooceraea biroi</name>
    <name type="common">Clonal raider ant</name>
    <name type="synonym">Cerapachys biroi</name>
    <dbReference type="NCBI Taxonomy" id="2015173"/>
    <lineage>
        <taxon>Eukaryota</taxon>
        <taxon>Metazoa</taxon>
        <taxon>Ecdysozoa</taxon>
        <taxon>Arthropoda</taxon>
        <taxon>Hexapoda</taxon>
        <taxon>Insecta</taxon>
        <taxon>Pterygota</taxon>
        <taxon>Neoptera</taxon>
        <taxon>Endopterygota</taxon>
        <taxon>Hymenoptera</taxon>
        <taxon>Apocrita</taxon>
        <taxon>Aculeata</taxon>
        <taxon>Formicoidea</taxon>
        <taxon>Formicidae</taxon>
        <taxon>Dorylinae</taxon>
        <taxon>Ooceraea</taxon>
    </lineage>
</organism>
<evidence type="ECO:0000313" key="1">
    <source>
        <dbReference type="EMBL" id="EZA49884.1"/>
    </source>
</evidence>
<proteinExistence type="predicted"/>
<protein>
    <submittedName>
        <fullName evidence="1">Uncharacterized protein</fullName>
    </submittedName>
</protein>
<keyword evidence="2" id="KW-1185">Reference proteome</keyword>
<sequence length="49" mass="5465">MGNSVFLVVGRAIIHRAIVRVMSIMSIGAEERPDGVELENDLFEPQLVR</sequence>
<dbReference type="AlphaFoldDB" id="A0A026W4B5"/>